<proteinExistence type="inferred from homology"/>
<dbReference type="Proteomes" id="UP001437256">
    <property type="component" value="Unassembled WGS sequence"/>
</dbReference>
<sequence length="1166" mass="127393">MVLGITRPIVTGASRTATSVVARSHNVHALESVAPAPPHPHPQPMPLPVPAATPRPGYTYGSPVPRGPSVSVPRSQSPPPLPATALSRSSPQVSVNMIPDSKLLTTHKRHSDFDPHLIATDSRFAAQFYRWKEWHRKNASMVKTKMVRPGDIVAGSAKGARQSQLQMQEASFRPGIFKLQLLEEVQDVAEGAVMTYRCKLLSVGDTVIPGVGEARSRLCVKLYDDRFFPSPSNVGVGGVESWYRPEDKHRSAEDYMRSELEVYQRTEGWKCHGAFRFVLSREGHWLHGILLEDNHHQRSTSVSPIASLNTNSESYKSSQSNPSSYQYGFSDLAKENLTHVTSYLDPQSLLALGEVNRILNEHVKDDHTWRRAFLLNFLGVKPEADLDESTGLLLRRSESSWAREYVLRCSLRRRWESLRNSTIAYAPVHSQVSDIHLLRNSNSNAPSNTMNTSLLSSSLQYGIVSRSVVFAGKLLKGFLSPSASGTGLGIGNPNTEFAPDVSACTMTSDGGTAKIYWGMRNGEVAFSTSARTMDKNTRSAAKIVRCSVLDQHEGEVLELAYTNEEDGYVASAAKDGRVKVWDVKSARCVWASEYFVPDYPKAVKIATSKVQQGEYVLAAGMQSGDVVIWTNLRLDSTEPRGTATKIKVPCPVQKDSDANQALLDPTITALHLDTHTDSQSVRIIVSYDGQSEFYRIDVPVTTTPSVSIATFKDTNTFIGTITSIYPCLSPGRTDEPSFIIAGTSMGWVCVYTYPPSSPTPNSTVIEPVKKFEAHADGSSITALYWTNTTLITGSSTGSTSVFDAYTFERLRVFGTPVTRPRGGHAPEMQSVRKIVVSGEKDVMVVAVGDRVMGFKADVVKRDKIVNLGRKTKVKVGSHAAVNSKGYNQYALKQLINESVHEHEKEAEHMKKVYDRERQQRDDLEKLGLDEVEAVEYVLMLSRDEALQREREEQQEREVQALLEEGVFEGDFDFGERAGAGPSRSVPTPPSSERLEFERGLFSTAVCVDEHATTTTVETDKIQISPRSREEPWEAGWGGDPAARSSNLSGGGGGIAVSKSWGSVASSISDMELTGRDGDGFPSMASTSPKISKSTSLGEGSSRKGAWGGGSPALKAVAGPSSAKQTVTQVSSSSSGGQWRAGEDEDEDLKLAIQLSLEEARMRGEAV</sequence>
<name>A0ABR2ZXB3_9AGAR</name>
<evidence type="ECO:0000256" key="5">
    <source>
        <dbReference type="SAM" id="Coils"/>
    </source>
</evidence>
<feature type="compositionally biased region" description="Pro residues" evidence="6">
    <location>
        <begin position="35"/>
        <end position="53"/>
    </location>
</feature>
<evidence type="ECO:0000256" key="2">
    <source>
        <dbReference type="ARBA" id="ARBA00022574"/>
    </source>
</evidence>
<dbReference type="InterPro" id="IPR015943">
    <property type="entry name" value="WD40/YVTN_repeat-like_dom_sf"/>
</dbReference>
<dbReference type="SUPFAM" id="SSF81383">
    <property type="entry name" value="F-box domain"/>
    <property type="match status" value="1"/>
</dbReference>
<dbReference type="InterPro" id="IPR003903">
    <property type="entry name" value="UIM_dom"/>
</dbReference>
<protein>
    <recommendedName>
        <fullName evidence="7">F-box domain-containing protein</fullName>
    </recommendedName>
</protein>
<dbReference type="Gene3D" id="2.130.10.10">
    <property type="entry name" value="YVTN repeat-like/Quinoprotein amine dehydrogenase"/>
    <property type="match status" value="2"/>
</dbReference>
<dbReference type="InterPro" id="IPR036322">
    <property type="entry name" value="WD40_repeat_dom_sf"/>
</dbReference>
<keyword evidence="3" id="KW-0677">Repeat</keyword>
<dbReference type="Pfam" id="PF00400">
    <property type="entry name" value="WD40"/>
    <property type="match status" value="1"/>
</dbReference>
<dbReference type="PANTHER" id="PTHR19842:SF2">
    <property type="entry name" value="WD REPEAT PROTEIN (AFU_ORTHOLOGUE AFUA_5G04300)"/>
    <property type="match status" value="1"/>
</dbReference>
<dbReference type="InterPro" id="IPR036047">
    <property type="entry name" value="F-box-like_dom_sf"/>
</dbReference>
<dbReference type="InterPro" id="IPR001680">
    <property type="entry name" value="WD40_rpt"/>
</dbReference>
<feature type="compositionally biased region" description="Low complexity" evidence="6">
    <location>
        <begin position="54"/>
        <end position="75"/>
    </location>
</feature>
<feature type="region of interest" description="Disordered" evidence="6">
    <location>
        <begin position="973"/>
        <end position="992"/>
    </location>
</feature>
<feature type="domain" description="F-box" evidence="7">
    <location>
        <begin position="326"/>
        <end position="372"/>
    </location>
</feature>
<dbReference type="PROSITE" id="PS50330">
    <property type="entry name" value="UIM"/>
    <property type="match status" value="1"/>
</dbReference>
<dbReference type="SMART" id="SM00320">
    <property type="entry name" value="WD40"/>
    <property type="match status" value="2"/>
</dbReference>
<comment type="caution">
    <text evidence="8">The sequence shown here is derived from an EMBL/GenBank/DDBJ whole genome shotgun (WGS) entry which is preliminary data.</text>
</comment>
<evidence type="ECO:0000313" key="9">
    <source>
        <dbReference type="Proteomes" id="UP001437256"/>
    </source>
</evidence>
<reference evidence="8 9" key="1">
    <citation type="submission" date="2024-05" db="EMBL/GenBank/DDBJ databases">
        <title>A draft genome resource for the thread blight pathogen Marasmius tenuissimus strain MS-2.</title>
        <authorList>
            <person name="Yulfo-Soto G.E."/>
            <person name="Baruah I.K."/>
            <person name="Amoako-Attah I."/>
            <person name="Bukari Y."/>
            <person name="Meinhardt L.W."/>
            <person name="Bailey B.A."/>
            <person name="Cohen S.P."/>
        </authorList>
    </citation>
    <scope>NUCLEOTIDE SEQUENCE [LARGE SCALE GENOMIC DNA]</scope>
    <source>
        <strain evidence="8 9">MS-2</strain>
    </source>
</reference>
<comment type="similarity">
    <text evidence="1">Belongs to the WD repeat LST8 family.</text>
</comment>
<gene>
    <name evidence="8" type="ORF">AAF712_006666</name>
</gene>
<feature type="region of interest" description="Disordered" evidence="6">
    <location>
        <begin position="32"/>
        <end position="92"/>
    </location>
</feature>
<feature type="compositionally biased region" description="Polar residues" evidence="6">
    <location>
        <begin position="1083"/>
        <end position="1098"/>
    </location>
</feature>
<dbReference type="PROSITE" id="PS50082">
    <property type="entry name" value="WD_REPEATS_2"/>
    <property type="match status" value="1"/>
</dbReference>
<dbReference type="Gene3D" id="1.20.1280.50">
    <property type="match status" value="1"/>
</dbReference>
<keyword evidence="9" id="KW-1185">Reference proteome</keyword>
<evidence type="ECO:0000256" key="1">
    <source>
        <dbReference type="ARBA" id="ARBA00009890"/>
    </source>
</evidence>
<dbReference type="Pfam" id="PF12937">
    <property type="entry name" value="F-box-like"/>
    <property type="match status" value="1"/>
</dbReference>
<keyword evidence="5" id="KW-0175">Coiled coil</keyword>
<evidence type="ECO:0000259" key="7">
    <source>
        <dbReference type="PROSITE" id="PS50181"/>
    </source>
</evidence>
<evidence type="ECO:0000256" key="4">
    <source>
        <dbReference type="PROSITE-ProRule" id="PRU00221"/>
    </source>
</evidence>
<evidence type="ECO:0000256" key="6">
    <source>
        <dbReference type="SAM" id="MobiDB-lite"/>
    </source>
</evidence>
<dbReference type="PROSITE" id="PS50294">
    <property type="entry name" value="WD_REPEATS_REGION"/>
    <property type="match status" value="1"/>
</dbReference>
<dbReference type="PROSITE" id="PS00678">
    <property type="entry name" value="WD_REPEATS_1"/>
    <property type="match status" value="1"/>
</dbReference>
<feature type="repeat" description="WD" evidence="4">
    <location>
        <begin position="549"/>
        <end position="591"/>
    </location>
</feature>
<keyword evidence="2 4" id="KW-0853">WD repeat</keyword>
<dbReference type="PANTHER" id="PTHR19842">
    <property type="entry name" value="G BETA-LIKE PROTEIN GBL"/>
    <property type="match status" value="1"/>
</dbReference>
<dbReference type="SMART" id="SM00726">
    <property type="entry name" value="UIM"/>
    <property type="match status" value="1"/>
</dbReference>
<evidence type="ECO:0000256" key="3">
    <source>
        <dbReference type="ARBA" id="ARBA00022737"/>
    </source>
</evidence>
<organism evidence="8 9">
    <name type="scientific">Marasmius tenuissimus</name>
    <dbReference type="NCBI Taxonomy" id="585030"/>
    <lineage>
        <taxon>Eukaryota</taxon>
        <taxon>Fungi</taxon>
        <taxon>Dikarya</taxon>
        <taxon>Basidiomycota</taxon>
        <taxon>Agaricomycotina</taxon>
        <taxon>Agaricomycetes</taxon>
        <taxon>Agaricomycetidae</taxon>
        <taxon>Agaricales</taxon>
        <taxon>Marasmiineae</taxon>
        <taxon>Marasmiaceae</taxon>
        <taxon>Marasmius</taxon>
    </lineage>
</organism>
<dbReference type="PROSITE" id="PS50181">
    <property type="entry name" value="FBOX"/>
    <property type="match status" value="1"/>
</dbReference>
<dbReference type="Gene3D" id="6.10.140.100">
    <property type="match status" value="1"/>
</dbReference>
<accession>A0ABR2ZXB3</accession>
<feature type="region of interest" description="Disordered" evidence="6">
    <location>
        <begin position="1069"/>
        <end position="1146"/>
    </location>
</feature>
<feature type="compositionally biased region" description="Low complexity" evidence="6">
    <location>
        <begin position="1120"/>
        <end position="1134"/>
    </location>
</feature>
<dbReference type="SUPFAM" id="SSF50978">
    <property type="entry name" value="WD40 repeat-like"/>
    <property type="match status" value="1"/>
</dbReference>
<dbReference type="InterPro" id="IPR019775">
    <property type="entry name" value="WD40_repeat_CS"/>
</dbReference>
<dbReference type="InterPro" id="IPR001810">
    <property type="entry name" value="F-box_dom"/>
</dbReference>
<dbReference type="EMBL" id="JBBXMP010000037">
    <property type="protein sequence ID" value="KAL0066236.1"/>
    <property type="molecule type" value="Genomic_DNA"/>
</dbReference>
<feature type="region of interest" description="Disordered" evidence="6">
    <location>
        <begin position="1016"/>
        <end position="1050"/>
    </location>
</feature>
<evidence type="ECO:0000313" key="8">
    <source>
        <dbReference type="EMBL" id="KAL0066236.1"/>
    </source>
</evidence>
<feature type="coiled-coil region" evidence="5">
    <location>
        <begin position="899"/>
        <end position="964"/>
    </location>
</feature>
<dbReference type="InterPro" id="IPR037588">
    <property type="entry name" value="MLST8"/>
</dbReference>